<keyword evidence="1" id="KW-1133">Transmembrane helix</keyword>
<keyword evidence="1" id="KW-0812">Transmembrane</keyword>
<accession>A0A2P6PBA7</accession>
<evidence type="ECO:0000313" key="3">
    <source>
        <dbReference type="Proteomes" id="UP000238479"/>
    </source>
</evidence>
<dbReference type="AlphaFoldDB" id="A0A2P6PBA7"/>
<protein>
    <submittedName>
        <fullName evidence="2">Uncharacterized protein</fullName>
    </submittedName>
</protein>
<organism evidence="2 3">
    <name type="scientific">Rosa chinensis</name>
    <name type="common">China rose</name>
    <dbReference type="NCBI Taxonomy" id="74649"/>
    <lineage>
        <taxon>Eukaryota</taxon>
        <taxon>Viridiplantae</taxon>
        <taxon>Streptophyta</taxon>
        <taxon>Embryophyta</taxon>
        <taxon>Tracheophyta</taxon>
        <taxon>Spermatophyta</taxon>
        <taxon>Magnoliopsida</taxon>
        <taxon>eudicotyledons</taxon>
        <taxon>Gunneridae</taxon>
        <taxon>Pentapetalae</taxon>
        <taxon>rosids</taxon>
        <taxon>fabids</taxon>
        <taxon>Rosales</taxon>
        <taxon>Rosaceae</taxon>
        <taxon>Rosoideae</taxon>
        <taxon>Rosoideae incertae sedis</taxon>
        <taxon>Rosa</taxon>
    </lineage>
</organism>
<name>A0A2P6PBA7_ROSCH</name>
<feature type="transmembrane region" description="Helical" evidence="1">
    <location>
        <begin position="20"/>
        <end position="43"/>
    </location>
</feature>
<dbReference type="Gramene" id="PRQ19207">
    <property type="protein sequence ID" value="PRQ19207"/>
    <property type="gene ID" value="RchiOBHm_Chr7g0214681"/>
</dbReference>
<proteinExistence type="predicted"/>
<keyword evidence="1" id="KW-0472">Membrane</keyword>
<evidence type="ECO:0000313" key="2">
    <source>
        <dbReference type="EMBL" id="PRQ19207.1"/>
    </source>
</evidence>
<sequence length="60" mass="6453">MISAHSTGSVLLVEKTQVHITAIFFPLLFPSLSSLLGSVVQLLDPLCRIPSLVVSLTSKF</sequence>
<dbReference type="Proteomes" id="UP000238479">
    <property type="component" value="Chromosome 7"/>
</dbReference>
<comment type="caution">
    <text evidence="2">The sequence shown here is derived from an EMBL/GenBank/DDBJ whole genome shotgun (WGS) entry which is preliminary data.</text>
</comment>
<evidence type="ECO:0000256" key="1">
    <source>
        <dbReference type="SAM" id="Phobius"/>
    </source>
</evidence>
<gene>
    <name evidence="2" type="ORF">RchiOBHm_Chr7g0214681</name>
</gene>
<reference evidence="2 3" key="1">
    <citation type="journal article" date="2018" name="Nat. Genet.">
        <title>The Rosa genome provides new insights in the design of modern roses.</title>
        <authorList>
            <person name="Bendahmane M."/>
        </authorList>
    </citation>
    <scope>NUCLEOTIDE SEQUENCE [LARGE SCALE GENOMIC DNA]</scope>
    <source>
        <strain evidence="3">cv. Old Blush</strain>
    </source>
</reference>
<keyword evidence="3" id="KW-1185">Reference proteome</keyword>
<dbReference type="EMBL" id="PDCK01000045">
    <property type="protein sequence ID" value="PRQ19207.1"/>
    <property type="molecule type" value="Genomic_DNA"/>
</dbReference>